<dbReference type="AlphaFoldDB" id="A0A2T2X8X6"/>
<comment type="caution">
    <text evidence="1">The sequence shown here is derived from an EMBL/GenBank/DDBJ whole genome shotgun (WGS) entry which is preliminary data.</text>
</comment>
<proteinExistence type="predicted"/>
<sequence>MTSEDKHSRLEQFVADSLAALGAVMEQIDYSLWEVLLPAEMTQRRTSPLLLTFDAEVAQERPDAIFATYGSEFLDQLVHLVLDRYQVLVLYYPHDNVSVPENFDTMLQQQFHFIKCRKPEIQDQHLVLMKDALFMFRTEFESDLRIEEAMPVLIRGDGLPLPEVRDAYQKVLWTPRREESSCMTTPVEPCIELAALYSAALLQMERRIEHRRHILQQESSAAYQNERQRMEEYYEAALNDIDKRLSREEAADKLARLKARRESVQMDRERRLADLETSYSITTDQRIDHLRLYYVPRVRVRLNIQHRQLQVQATVYFNVVTPRFDPMRCAQCGNPAFSVSWHSDQWTGSCCAL</sequence>
<dbReference type="EMBL" id="PXYT01000005">
    <property type="protein sequence ID" value="PSR30963.1"/>
    <property type="molecule type" value="Genomic_DNA"/>
</dbReference>
<protein>
    <submittedName>
        <fullName evidence="1">Uncharacterized protein</fullName>
    </submittedName>
</protein>
<accession>A0A2T2X8X6</accession>
<name>A0A2T2X8X6_9FIRM</name>
<evidence type="ECO:0000313" key="1">
    <source>
        <dbReference type="EMBL" id="PSR30963.1"/>
    </source>
</evidence>
<evidence type="ECO:0000313" key="2">
    <source>
        <dbReference type="Proteomes" id="UP000242699"/>
    </source>
</evidence>
<gene>
    <name evidence="1" type="ORF">C7B43_03675</name>
</gene>
<organism evidence="1 2">
    <name type="scientific">Sulfobacillus benefaciens</name>
    <dbReference type="NCBI Taxonomy" id="453960"/>
    <lineage>
        <taxon>Bacteria</taxon>
        <taxon>Bacillati</taxon>
        <taxon>Bacillota</taxon>
        <taxon>Clostridia</taxon>
        <taxon>Eubacteriales</taxon>
        <taxon>Clostridiales Family XVII. Incertae Sedis</taxon>
        <taxon>Sulfobacillus</taxon>
    </lineage>
</organism>
<dbReference type="Proteomes" id="UP000242699">
    <property type="component" value="Unassembled WGS sequence"/>
</dbReference>
<reference evidence="1 2" key="1">
    <citation type="journal article" date="2014" name="BMC Genomics">
        <title>Comparison of environmental and isolate Sulfobacillus genomes reveals diverse carbon, sulfur, nitrogen, and hydrogen metabolisms.</title>
        <authorList>
            <person name="Justice N.B."/>
            <person name="Norman A."/>
            <person name="Brown C.T."/>
            <person name="Singh A."/>
            <person name="Thomas B.C."/>
            <person name="Banfield J.F."/>
        </authorList>
    </citation>
    <scope>NUCLEOTIDE SEQUENCE [LARGE SCALE GENOMIC DNA]</scope>
    <source>
        <strain evidence="1">AMDSBA1</strain>
    </source>
</reference>